<dbReference type="PROSITE" id="PS50405">
    <property type="entry name" value="GST_CTER"/>
    <property type="match status" value="1"/>
</dbReference>
<comment type="similarity">
    <text evidence="1">Belongs to the GST superfamily.</text>
</comment>
<dbReference type="Proteomes" id="UP000007110">
    <property type="component" value="Unassembled WGS sequence"/>
</dbReference>
<dbReference type="GO" id="GO:0008053">
    <property type="term" value="P:mitochondrial fusion"/>
    <property type="evidence" value="ECO:0000318"/>
    <property type="project" value="GO_Central"/>
</dbReference>
<dbReference type="InterPro" id="IPR004045">
    <property type="entry name" value="Glutathione_S-Trfase_N"/>
</dbReference>
<dbReference type="OMA" id="HRIMIAL"/>
<dbReference type="PROSITE" id="PS50404">
    <property type="entry name" value="GST_NTER"/>
    <property type="match status" value="1"/>
</dbReference>
<sequence>MASVPVLYHAEEGYFSQLARLALAEKGIDYKSHLISLATDEMHEAWFLRTVNPKGMVPAMEHHGKYYTDSSDIMVYVDTLPSDGPKLFPDDSSVMGDRVGHFSDLLGSINVRVVSYGSIFHRHLTVDSQVSPLMTKEKVRARIEGFGKNLAIVQEQNPDLKAGLSGRRGLYDEADTIFDEKRVIAVFEDVDRIFGEVEEELQKRKAEFAGDDEYWLCGNTVTVADIHLSCFLHRLTFVGQAQRFYLSKRPLMTDYYNRILQRNSFRVACGDANSRFLKTK</sequence>
<dbReference type="SUPFAM" id="SSF47616">
    <property type="entry name" value="GST C-terminal domain-like"/>
    <property type="match status" value="1"/>
</dbReference>
<accession>A0A7M7NPN7</accession>
<dbReference type="AlphaFoldDB" id="A0A7M7NPN7"/>
<reference evidence="4" key="2">
    <citation type="submission" date="2021-01" db="UniProtKB">
        <authorList>
            <consortium name="EnsemblMetazoa"/>
        </authorList>
    </citation>
    <scope>IDENTIFICATION</scope>
</reference>
<dbReference type="GO" id="GO:0005741">
    <property type="term" value="C:mitochondrial outer membrane"/>
    <property type="evidence" value="ECO:0000318"/>
    <property type="project" value="GO_Central"/>
</dbReference>
<dbReference type="InterPro" id="IPR036282">
    <property type="entry name" value="Glutathione-S-Trfase_C_sf"/>
</dbReference>
<dbReference type="OrthoDB" id="249703at2759"/>
<dbReference type="KEGG" id="spu:100893565"/>
<dbReference type="FunCoup" id="A0A7M7NPN7">
    <property type="interactions" value="55"/>
</dbReference>
<evidence type="ECO:0000259" key="2">
    <source>
        <dbReference type="PROSITE" id="PS50404"/>
    </source>
</evidence>
<evidence type="ECO:0000256" key="1">
    <source>
        <dbReference type="ARBA" id="ARBA00007409"/>
    </source>
</evidence>
<feature type="domain" description="GST C-terminal" evidence="3">
    <location>
        <begin position="132"/>
        <end position="280"/>
    </location>
</feature>
<reference evidence="5" key="1">
    <citation type="submission" date="2015-02" db="EMBL/GenBank/DDBJ databases">
        <title>Genome sequencing for Strongylocentrotus purpuratus.</title>
        <authorList>
            <person name="Murali S."/>
            <person name="Liu Y."/>
            <person name="Vee V."/>
            <person name="English A."/>
            <person name="Wang M."/>
            <person name="Skinner E."/>
            <person name="Han Y."/>
            <person name="Muzny D.M."/>
            <person name="Worley K.C."/>
            <person name="Gibbs R.A."/>
        </authorList>
    </citation>
    <scope>NUCLEOTIDE SEQUENCE</scope>
</reference>
<name>A0A7M7NPN7_STRPU</name>
<evidence type="ECO:0000313" key="5">
    <source>
        <dbReference type="Proteomes" id="UP000007110"/>
    </source>
</evidence>
<dbReference type="EnsemblMetazoa" id="XM_030983782">
    <property type="protein sequence ID" value="XP_030839642"/>
    <property type="gene ID" value="LOC100893565"/>
</dbReference>
<evidence type="ECO:0000313" key="4">
    <source>
        <dbReference type="EnsemblMetazoa" id="XP_030839642"/>
    </source>
</evidence>
<feature type="domain" description="GST N-terminal" evidence="2">
    <location>
        <begin position="3"/>
        <end position="85"/>
    </location>
</feature>
<dbReference type="Gene3D" id="1.20.1050.10">
    <property type="match status" value="1"/>
</dbReference>
<organism evidence="4 5">
    <name type="scientific">Strongylocentrotus purpuratus</name>
    <name type="common">Purple sea urchin</name>
    <dbReference type="NCBI Taxonomy" id="7668"/>
    <lineage>
        <taxon>Eukaryota</taxon>
        <taxon>Metazoa</taxon>
        <taxon>Echinodermata</taxon>
        <taxon>Eleutherozoa</taxon>
        <taxon>Echinozoa</taxon>
        <taxon>Echinoidea</taxon>
        <taxon>Euechinoidea</taxon>
        <taxon>Echinacea</taxon>
        <taxon>Camarodonta</taxon>
        <taxon>Echinidea</taxon>
        <taxon>Strongylocentrotidae</taxon>
        <taxon>Strongylocentrotus</taxon>
    </lineage>
</organism>
<dbReference type="RefSeq" id="XP_030839642.1">
    <property type="nucleotide sequence ID" value="XM_030983782.1"/>
</dbReference>
<dbReference type="InParanoid" id="A0A7M7NPN7"/>
<dbReference type="Pfam" id="PF00043">
    <property type="entry name" value="GST_C"/>
    <property type="match status" value="1"/>
</dbReference>
<dbReference type="PANTHER" id="PTHR44188:SF1">
    <property type="entry name" value="GDAP1, ISOFORM A"/>
    <property type="match status" value="1"/>
</dbReference>
<dbReference type="Pfam" id="PF13409">
    <property type="entry name" value="GST_N_2"/>
    <property type="match status" value="1"/>
</dbReference>
<evidence type="ECO:0000259" key="3">
    <source>
        <dbReference type="PROSITE" id="PS50405"/>
    </source>
</evidence>
<dbReference type="InterPro" id="IPR010987">
    <property type="entry name" value="Glutathione-S-Trfase_C-like"/>
</dbReference>
<dbReference type="GO" id="GO:0000266">
    <property type="term" value="P:mitochondrial fission"/>
    <property type="evidence" value="ECO:0000318"/>
    <property type="project" value="GO_Central"/>
</dbReference>
<dbReference type="InterPro" id="IPR004046">
    <property type="entry name" value="GST_C"/>
</dbReference>
<dbReference type="GeneID" id="100893565"/>
<proteinExistence type="inferred from homology"/>
<dbReference type="SUPFAM" id="SSF52833">
    <property type="entry name" value="Thioredoxin-like"/>
    <property type="match status" value="1"/>
</dbReference>
<keyword evidence="5" id="KW-1185">Reference proteome</keyword>
<dbReference type="GO" id="GO:0006626">
    <property type="term" value="P:protein targeting to mitochondrion"/>
    <property type="evidence" value="ECO:0000318"/>
    <property type="project" value="GO_Central"/>
</dbReference>
<dbReference type="PANTHER" id="PTHR44188">
    <property type="entry name" value="GDAP1, ISOFORM A"/>
    <property type="match status" value="1"/>
</dbReference>
<protein>
    <submittedName>
        <fullName evidence="4">Uncharacterized protein</fullName>
    </submittedName>
</protein>
<dbReference type="Gene3D" id="3.40.30.10">
    <property type="entry name" value="Glutaredoxin"/>
    <property type="match status" value="1"/>
</dbReference>
<dbReference type="CDD" id="cd00570">
    <property type="entry name" value="GST_N_family"/>
    <property type="match status" value="1"/>
</dbReference>
<dbReference type="InterPro" id="IPR036249">
    <property type="entry name" value="Thioredoxin-like_sf"/>
</dbReference>